<sequence length="61" mass="7029">MTKPATSEKGNRSTTFMSPSRFRESTEYIKGVDRREVLKKGGMLEDALREREEQAKKPDHS</sequence>
<comment type="caution">
    <text evidence="2">The sequence shown here is derived from an EMBL/GenBank/DDBJ whole genome shotgun (WGS) entry which is preliminary data.</text>
</comment>
<accession>A0A4R7ZMA3</accession>
<proteinExistence type="predicted"/>
<dbReference type="Proteomes" id="UP000295447">
    <property type="component" value="Unassembled WGS sequence"/>
</dbReference>
<gene>
    <name evidence="2" type="ORF">EV650_5580</name>
</gene>
<dbReference type="EMBL" id="SODF01000002">
    <property type="protein sequence ID" value="TDW18977.1"/>
    <property type="molecule type" value="Genomic_DNA"/>
</dbReference>
<reference evidence="2 3" key="1">
    <citation type="submission" date="2019-03" db="EMBL/GenBank/DDBJ databases">
        <title>Genomic Encyclopedia of Type Strains, Phase III (KMG-III): the genomes of soil and plant-associated and newly described type strains.</title>
        <authorList>
            <person name="Whitman W."/>
        </authorList>
    </citation>
    <scope>NUCLEOTIDE SEQUENCE [LARGE SCALE GENOMIC DNA]</scope>
    <source>
        <strain evidence="2 3">VKM Ac-2570</strain>
    </source>
</reference>
<evidence type="ECO:0000313" key="3">
    <source>
        <dbReference type="Proteomes" id="UP000295447"/>
    </source>
</evidence>
<organism evidence="2 3">
    <name type="scientific">Kribbella kalugense</name>
    <dbReference type="NCBI Taxonomy" id="2512221"/>
    <lineage>
        <taxon>Bacteria</taxon>
        <taxon>Bacillati</taxon>
        <taxon>Actinomycetota</taxon>
        <taxon>Actinomycetes</taxon>
        <taxon>Propionibacteriales</taxon>
        <taxon>Kribbellaceae</taxon>
        <taxon>Kribbella</taxon>
    </lineage>
</organism>
<name>A0A4R7ZMA3_9ACTN</name>
<dbReference type="AlphaFoldDB" id="A0A4R7ZMA3"/>
<protein>
    <submittedName>
        <fullName evidence="2">Uncharacterized protein</fullName>
    </submittedName>
</protein>
<evidence type="ECO:0000313" key="2">
    <source>
        <dbReference type="EMBL" id="TDW18977.1"/>
    </source>
</evidence>
<evidence type="ECO:0000256" key="1">
    <source>
        <dbReference type="SAM" id="MobiDB-lite"/>
    </source>
</evidence>
<feature type="region of interest" description="Disordered" evidence="1">
    <location>
        <begin position="1"/>
        <end position="22"/>
    </location>
</feature>
<keyword evidence="3" id="KW-1185">Reference proteome</keyword>
<dbReference type="RefSeq" id="WP_134121891.1">
    <property type="nucleotide sequence ID" value="NZ_SODF01000002.1"/>
</dbReference>